<feature type="region of interest" description="Disordered" evidence="1">
    <location>
        <begin position="1"/>
        <end position="21"/>
    </location>
</feature>
<accession>A0A391NQ18</accession>
<keyword evidence="3" id="KW-1185">Reference proteome</keyword>
<comment type="caution">
    <text evidence="2">The sequence shown here is derived from an EMBL/GenBank/DDBJ whole genome shotgun (WGS) entry which is preliminary data.</text>
</comment>
<protein>
    <submittedName>
        <fullName evidence="2">Uncharacterized protein</fullName>
    </submittedName>
</protein>
<evidence type="ECO:0000256" key="1">
    <source>
        <dbReference type="SAM" id="MobiDB-lite"/>
    </source>
</evidence>
<reference evidence="2 3" key="1">
    <citation type="journal article" date="2018" name="PLoS ONE">
        <title>The draft genome of Kipferlia bialata reveals reductive genome evolution in fornicate parasites.</title>
        <authorList>
            <person name="Tanifuji G."/>
            <person name="Takabayashi S."/>
            <person name="Kume K."/>
            <person name="Takagi M."/>
            <person name="Nakayama T."/>
            <person name="Kamikawa R."/>
            <person name="Inagaki Y."/>
            <person name="Hashimoto T."/>
        </authorList>
    </citation>
    <scope>NUCLEOTIDE SEQUENCE [LARGE SCALE GENOMIC DNA]</scope>
    <source>
        <strain evidence="2">NY0173</strain>
    </source>
</reference>
<proteinExistence type="predicted"/>
<dbReference type="Proteomes" id="UP000265618">
    <property type="component" value="Unassembled WGS sequence"/>
</dbReference>
<dbReference type="AlphaFoldDB" id="A0A391NQ18"/>
<feature type="non-terminal residue" evidence="2">
    <location>
        <position position="33"/>
    </location>
</feature>
<organism evidence="2 3">
    <name type="scientific">Kipferlia bialata</name>
    <dbReference type="NCBI Taxonomy" id="797122"/>
    <lineage>
        <taxon>Eukaryota</taxon>
        <taxon>Metamonada</taxon>
        <taxon>Carpediemonas-like organisms</taxon>
        <taxon>Kipferlia</taxon>
    </lineage>
</organism>
<evidence type="ECO:0000313" key="3">
    <source>
        <dbReference type="Proteomes" id="UP000265618"/>
    </source>
</evidence>
<evidence type="ECO:0000313" key="2">
    <source>
        <dbReference type="EMBL" id="GCA63654.1"/>
    </source>
</evidence>
<name>A0A391NQ18_9EUKA</name>
<sequence length="33" mass="3529">MADTRQDGAPGASTRLPGSLEDTDLVLYLTNHL</sequence>
<dbReference type="EMBL" id="BDIP01004400">
    <property type="protein sequence ID" value="GCA63654.1"/>
    <property type="molecule type" value="Genomic_DNA"/>
</dbReference>
<gene>
    <name evidence="2" type="ORF">KIPB_011129</name>
</gene>